<accession>A0AB33IRL4</accession>
<organism evidence="1">
    <name type="scientific">Prevotella sp. GTC17253</name>
    <dbReference type="NCBI Taxonomy" id="3236793"/>
    <lineage>
        <taxon>Bacteria</taxon>
        <taxon>Pseudomonadati</taxon>
        <taxon>Bacteroidota</taxon>
        <taxon>Bacteroidia</taxon>
        <taxon>Bacteroidales</taxon>
        <taxon>Prevotellaceae</taxon>
        <taxon>Prevotella</taxon>
    </lineage>
</organism>
<proteinExistence type="predicted"/>
<sequence length="1305" mass="148523">MPIGISYHSSGIKVNDIASQIGLGWTLNAGGVLSVEVRGNNMDDYTEPEILTEQEVEERRDGKKYPYFFNTMLGYSDGKVDTQSDKYSYTVAGSISGNFVKDNHNNIIQLPATDRKIFIKNKTYYILDEDGTRYEFGAGNYTLTKNAEGRLITAYHLTKIVSADKTDSMLFHYRQVPNYYLSQVHFVGRKCNDYNMVAPSSYYDNIKTYSLCTYSDVILSSIVFQGGDIEFVSTDDRDDLGKGKITDINICQQTDKLSHAKIITCHLEQSYFISDNLQEKYAPYYKRLRLDKLELQVNDNTRTYSFDYNRIKLPNYDFGAEQRNSWPIGEANVNYGQDMWGYYNGVTSNRHLIPFSMEVPKGDFLKMTDCSQLPQRKVSPSHSKACMLSRIHYPSGGYTEFEYESNRVGHEGTLCGGMRIKEIISYDRNSKMLKKKSYSYGAGEDITLTQFLGQSSVYSQKYRYTGSLLLGSPQNAPINTETFICTSSPALLNTTYSSPVFYPFVTEYEGDEKNNTGKTEYSYNYVPNRVFPNMSRSGSTRRYKWNVIDNFWMRGDLCDLKKYKNIDGKYTLVKSEAHHYAFPNTKEVITGLVVTHDVVDYYDYHGMQARIEDMNKWFDWFNTKTQAGSKVLIHSIFYDCLSEGKKPVTKEILYEYGKISATHSHQQLTQKIERLGQSACVSTKYFYPQDVTLNTVSGADYGVNCKFRELNILNQPIEILVRRAVGTSSFQLVSGVFLHFEDIGRIGKVYSLKIPCNADYTGITQLSHAGYNKSNNYDLEIANVYDAKKNIVESTDRDGIPTTILWGYGGRMPVAYIRNANFSAVSTKLQQYTGFTPKSLLTSYNLDLSKLGVLRRELPKAHVQLFKHASLLGLTDIVNENGIQVHYDYDGFGRLVFTALNGKPFHAYSYHEDSQNADALILHTTSEYQQFREAVFSVDVTGNEDDYHYTWKILDSKGTTLVENTGNPFRVMLKKWGEEISLICDVTGKRTLHLVRKIHTVPAPVMKVSEIISTDSVIRVDGRKYGFSIHAQDGSGQYSFRWTLKYGTVTKTFDTPDIEFSADNTYTGMLLCEVTDKEYGTKVMRSYSIKVLPPLPLQLEGISGHTTYAVGMETSYTPIVEPGTGSGNYLCTWRLKAPSGQVSNKSSNPSKPNQFNFIFPDYGTYQLTCILTDNFTKKTYEATTIIHIRPTVNFVEESTKRGMIEQEITGYIRCDRDVTLKIEYGTDRPANPKDDRAQFSIGGNYFDLFTGTEEREITLKKGKSSFNIFVTKQRDNNRVMEFWIKILSVSPDCLILNDIVRLVVL</sequence>
<dbReference type="EMBL" id="AP035785">
    <property type="protein sequence ID" value="BFO72174.1"/>
    <property type="molecule type" value="Genomic_DNA"/>
</dbReference>
<reference evidence="1" key="1">
    <citation type="submission" date="2024-07" db="EMBL/GenBank/DDBJ databases">
        <title>Complete genome sequence of Prevotella sp. YM-2024 GTC17253.</title>
        <authorList>
            <person name="Hayashi M."/>
            <person name="Muto Y."/>
            <person name="Tanaka K."/>
            <person name="Niwa H."/>
        </authorList>
    </citation>
    <scope>NUCLEOTIDE SEQUENCE</scope>
    <source>
        <strain evidence="1">GTC17253</strain>
    </source>
</reference>
<evidence type="ECO:0000313" key="1">
    <source>
        <dbReference type="EMBL" id="BFO72174.1"/>
    </source>
</evidence>
<gene>
    <name evidence="1" type="ORF">GTC17253_21400</name>
</gene>
<name>A0AB33IRL4_9BACT</name>
<protein>
    <submittedName>
        <fullName evidence="1">Uncharacterized protein</fullName>
    </submittedName>
</protein>